<evidence type="ECO:0000259" key="7">
    <source>
        <dbReference type="Pfam" id="PF14322"/>
    </source>
</evidence>
<reference evidence="8" key="2">
    <citation type="submission" date="2021-04" db="EMBL/GenBank/DDBJ databases">
        <authorList>
            <person name="Gilroy R."/>
        </authorList>
    </citation>
    <scope>NUCLEOTIDE SEQUENCE</scope>
    <source>
        <strain evidence="8">1719</strain>
    </source>
</reference>
<dbReference type="GO" id="GO:0009279">
    <property type="term" value="C:cell outer membrane"/>
    <property type="evidence" value="ECO:0007669"/>
    <property type="project" value="UniProtKB-SubCell"/>
</dbReference>
<comment type="caution">
    <text evidence="8">The sequence shown here is derived from an EMBL/GenBank/DDBJ whole genome shotgun (WGS) entry which is preliminary data.</text>
</comment>
<evidence type="ECO:0000256" key="5">
    <source>
        <dbReference type="ARBA" id="ARBA00023237"/>
    </source>
</evidence>
<evidence type="ECO:0000256" key="4">
    <source>
        <dbReference type="ARBA" id="ARBA00023136"/>
    </source>
</evidence>
<proteinExistence type="inferred from homology"/>
<dbReference type="AlphaFoldDB" id="A0A9D2AYT5"/>
<keyword evidence="5" id="KW-0998">Cell outer membrane</keyword>
<name>A0A9D2AYT5_9SPHI</name>
<dbReference type="PROSITE" id="PS51257">
    <property type="entry name" value="PROKAR_LIPOPROTEIN"/>
    <property type="match status" value="1"/>
</dbReference>
<organism evidence="8 9">
    <name type="scientific">Candidatus Sphingobacterium stercoripullorum</name>
    <dbReference type="NCBI Taxonomy" id="2838759"/>
    <lineage>
        <taxon>Bacteria</taxon>
        <taxon>Pseudomonadati</taxon>
        <taxon>Bacteroidota</taxon>
        <taxon>Sphingobacteriia</taxon>
        <taxon>Sphingobacteriales</taxon>
        <taxon>Sphingobacteriaceae</taxon>
        <taxon>Sphingobacterium</taxon>
    </lineage>
</organism>
<protein>
    <submittedName>
        <fullName evidence="8">RagB/SusD family nutrient uptake outer membrane protein</fullName>
    </submittedName>
</protein>
<feature type="domain" description="RagB/SusD" evidence="6">
    <location>
        <begin position="261"/>
        <end position="546"/>
    </location>
</feature>
<dbReference type="Pfam" id="PF14322">
    <property type="entry name" value="SusD-like_3"/>
    <property type="match status" value="1"/>
</dbReference>
<dbReference type="SUPFAM" id="SSF48452">
    <property type="entry name" value="TPR-like"/>
    <property type="match status" value="1"/>
</dbReference>
<comment type="subcellular location">
    <subcellularLocation>
        <location evidence="1">Cell outer membrane</location>
    </subcellularLocation>
</comment>
<reference evidence="8" key="1">
    <citation type="journal article" date="2021" name="PeerJ">
        <title>Extensive microbial diversity within the chicken gut microbiome revealed by metagenomics and culture.</title>
        <authorList>
            <person name="Gilroy R."/>
            <person name="Ravi A."/>
            <person name="Getino M."/>
            <person name="Pursley I."/>
            <person name="Horton D.L."/>
            <person name="Alikhan N.F."/>
            <person name="Baker D."/>
            <person name="Gharbi K."/>
            <person name="Hall N."/>
            <person name="Watson M."/>
            <person name="Adriaenssens E.M."/>
            <person name="Foster-Nyarko E."/>
            <person name="Jarju S."/>
            <person name="Secka A."/>
            <person name="Antonio M."/>
            <person name="Oren A."/>
            <person name="Chaudhuri R.R."/>
            <person name="La Ragione R."/>
            <person name="Hildebrand F."/>
            <person name="Pallen M.J."/>
        </authorList>
    </citation>
    <scope>NUCLEOTIDE SEQUENCE</scope>
    <source>
        <strain evidence="8">1719</strain>
    </source>
</reference>
<evidence type="ECO:0000313" key="8">
    <source>
        <dbReference type="EMBL" id="HIX55237.1"/>
    </source>
</evidence>
<gene>
    <name evidence="8" type="ORF">H9853_09425</name>
</gene>
<evidence type="ECO:0000256" key="2">
    <source>
        <dbReference type="ARBA" id="ARBA00006275"/>
    </source>
</evidence>
<dbReference type="Pfam" id="PF07980">
    <property type="entry name" value="SusD_RagB"/>
    <property type="match status" value="1"/>
</dbReference>
<sequence length="546" mass="62311">MKNKIQRYMLWACIVVFSACSLDKDPYTALTNNSIDDTPGAIEALSLGNYHTLKSWVENWHRVTEYPSDNVSLSGTTTDNFFYNYNYQRIVTNSRVNSYWINSYKIIAGTSSLLSQLEENVDDETDQIIAENLYLRSLMYFYLTNVFGRPYDQNPESSLSVPLKLADDPFENLPRATVAEVYEQIETDLLKSLTLFKEYKSNIYGSQYAAEALLARVYLYMGDNEKAIEYANKVIDSGKFSLLTAANYKQLATAAPENNSEVIFAIKFVKDVDYSDNGWYTIGSMYASIDGAGWGEMYASRSYLEQLRYYPEDARQQFVEPVVTDDSELHAYYVTDDYKYQSVKVTQQGDDYVYSENGVNKNLIKESNGAGSYVYFLEKDGKKRTALIDKKLDNRNGYLKYYILKCSGQEGQAHLWSPVISRLAEIYLIRAEAYAKSGQTAKALEDVNVLRERAGIPEAGLWNTGNLGSKTALDVVMDERKLELAWEGHRKFDVFRNGYTLDRAYPGTHIANENSYYQIQPDEKVVIEYIPEQQITLSNGVLKQNP</sequence>
<dbReference type="InterPro" id="IPR012944">
    <property type="entry name" value="SusD_RagB_dom"/>
</dbReference>
<dbReference type="InterPro" id="IPR033985">
    <property type="entry name" value="SusD-like_N"/>
</dbReference>
<evidence type="ECO:0000259" key="6">
    <source>
        <dbReference type="Pfam" id="PF07980"/>
    </source>
</evidence>
<keyword evidence="3" id="KW-0732">Signal</keyword>
<comment type="similarity">
    <text evidence="2">Belongs to the SusD family.</text>
</comment>
<dbReference type="Proteomes" id="UP000824156">
    <property type="component" value="Unassembled WGS sequence"/>
</dbReference>
<evidence type="ECO:0000313" key="9">
    <source>
        <dbReference type="Proteomes" id="UP000824156"/>
    </source>
</evidence>
<feature type="domain" description="SusD-like N-terminal" evidence="7">
    <location>
        <begin position="23"/>
        <end position="219"/>
    </location>
</feature>
<dbReference type="EMBL" id="DXEZ01000260">
    <property type="protein sequence ID" value="HIX55237.1"/>
    <property type="molecule type" value="Genomic_DNA"/>
</dbReference>
<dbReference type="Gene3D" id="1.25.40.390">
    <property type="match status" value="1"/>
</dbReference>
<dbReference type="InterPro" id="IPR011990">
    <property type="entry name" value="TPR-like_helical_dom_sf"/>
</dbReference>
<evidence type="ECO:0000256" key="3">
    <source>
        <dbReference type="ARBA" id="ARBA00022729"/>
    </source>
</evidence>
<keyword evidence="4" id="KW-0472">Membrane</keyword>
<evidence type="ECO:0000256" key="1">
    <source>
        <dbReference type="ARBA" id="ARBA00004442"/>
    </source>
</evidence>
<accession>A0A9D2AYT5</accession>